<keyword evidence="1" id="KW-0812">Transmembrane</keyword>
<dbReference type="EMBL" id="UOGD01000116">
    <property type="protein sequence ID" value="VAX18813.1"/>
    <property type="molecule type" value="Genomic_DNA"/>
</dbReference>
<name>A0A3B1C2L3_9ZZZZ</name>
<accession>A0A3B1C2L3</accession>
<keyword evidence="1" id="KW-1133">Transmembrane helix</keyword>
<evidence type="ECO:0000313" key="2">
    <source>
        <dbReference type="EMBL" id="VAX18813.1"/>
    </source>
</evidence>
<reference evidence="2" key="1">
    <citation type="submission" date="2018-06" db="EMBL/GenBank/DDBJ databases">
        <authorList>
            <person name="Zhirakovskaya E."/>
        </authorList>
    </citation>
    <scope>NUCLEOTIDE SEQUENCE</scope>
</reference>
<proteinExistence type="predicted"/>
<evidence type="ECO:0000256" key="1">
    <source>
        <dbReference type="SAM" id="Phobius"/>
    </source>
</evidence>
<keyword evidence="1" id="KW-0472">Membrane</keyword>
<evidence type="ECO:0008006" key="3">
    <source>
        <dbReference type="Google" id="ProtNLM"/>
    </source>
</evidence>
<feature type="transmembrane region" description="Helical" evidence="1">
    <location>
        <begin position="88"/>
        <end position="109"/>
    </location>
</feature>
<gene>
    <name evidence="2" type="ORF">MNBD_IGNAVI01-1152</name>
</gene>
<sequence>MTEKLEKYKQMKNLLLLFSVLFILSTISNAQELGIRFGDVSGGSVAVDGVFSLGSWSRIHADVSFGEGGVGVDAIWNFLYRPISEEAFFWYAGVGAFTFLGTPFSLGAAGELGLEYRFNQVPISLSADWRPYLTIVEKTSFHAGSFGINVRYIF</sequence>
<dbReference type="AlphaFoldDB" id="A0A3B1C2L3"/>
<protein>
    <recommendedName>
        <fullName evidence="3">Outer membrane insertion C-signal</fullName>
    </recommendedName>
</protein>
<organism evidence="2">
    <name type="scientific">hydrothermal vent metagenome</name>
    <dbReference type="NCBI Taxonomy" id="652676"/>
    <lineage>
        <taxon>unclassified sequences</taxon>
        <taxon>metagenomes</taxon>
        <taxon>ecological metagenomes</taxon>
    </lineage>
</organism>